<dbReference type="Proteomes" id="UP000828941">
    <property type="component" value="Chromosome 8"/>
</dbReference>
<organism evidence="1 2">
    <name type="scientific">Bauhinia variegata</name>
    <name type="common">Purple orchid tree</name>
    <name type="synonym">Phanera variegata</name>
    <dbReference type="NCBI Taxonomy" id="167791"/>
    <lineage>
        <taxon>Eukaryota</taxon>
        <taxon>Viridiplantae</taxon>
        <taxon>Streptophyta</taxon>
        <taxon>Embryophyta</taxon>
        <taxon>Tracheophyta</taxon>
        <taxon>Spermatophyta</taxon>
        <taxon>Magnoliopsida</taxon>
        <taxon>eudicotyledons</taxon>
        <taxon>Gunneridae</taxon>
        <taxon>Pentapetalae</taxon>
        <taxon>rosids</taxon>
        <taxon>fabids</taxon>
        <taxon>Fabales</taxon>
        <taxon>Fabaceae</taxon>
        <taxon>Cercidoideae</taxon>
        <taxon>Cercideae</taxon>
        <taxon>Bauhiniinae</taxon>
        <taxon>Bauhinia</taxon>
    </lineage>
</organism>
<accession>A0ACB9MUG4</accession>
<sequence length="67" mass="7449">MTSLDAGRARLVWFTYPNSEVVLRCFPTSLGGRVTSIYSKFANPKFNTGFSIEALHMLPSSGRAFFV</sequence>
<name>A0ACB9MUG4_BAUVA</name>
<keyword evidence="2" id="KW-1185">Reference proteome</keyword>
<dbReference type="EMBL" id="CM039433">
    <property type="protein sequence ID" value="KAI4327154.1"/>
    <property type="molecule type" value="Genomic_DNA"/>
</dbReference>
<proteinExistence type="predicted"/>
<reference evidence="1 2" key="1">
    <citation type="journal article" date="2022" name="DNA Res.">
        <title>Chromosomal-level genome assembly of the orchid tree Bauhinia variegata (Leguminosae; Cercidoideae) supports the allotetraploid origin hypothesis of Bauhinia.</title>
        <authorList>
            <person name="Zhong Y."/>
            <person name="Chen Y."/>
            <person name="Zheng D."/>
            <person name="Pang J."/>
            <person name="Liu Y."/>
            <person name="Luo S."/>
            <person name="Meng S."/>
            <person name="Qian L."/>
            <person name="Wei D."/>
            <person name="Dai S."/>
            <person name="Zhou R."/>
        </authorList>
    </citation>
    <scope>NUCLEOTIDE SEQUENCE [LARGE SCALE GENOMIC DNA]</scope>
    <source>
        <strain evidence="1">BV-YZ2020</strain>
    </source>
</reference>
<gene>
    <name evidence="1" type="ORF">L6164_019650</name>
</gene>
<evidence type="ECO:0000313" key="2">
    <source>
        <dbReference type="Proteomes" id="UP000828941"/>
    </source>
</evidence>
<evidence type="ECO:0000313" key="1">
    <source>
        <dbReference type="EMBL" id="KAI4327154.1"/>
    </source>
</evidence>
<protein>
    <submittedName>
        <fullName evidence="1">Uncharacterized protein</fullName>
    </submittedName>
</protein>
<comment type="caution">
    <text evidence="1">The sequence shown here is derived from an EMBL/GenBank/DDBJ whole genome shotgun (WGS) entry which is preliminary data.</text>
</comment>